<feature type="compositionally biased region" description="Gly residues" evidence="1">
    <location>
        <begin position="207"/>
        <end position="217"/>
    </location>
</feature>
<feature type="region of interest" description="Disordered" evidence="1">
    <location>
        <begin position="201"/>
        <end position="235"/>
    </location>
</feature>
<dbReference type="AlphaFoldDB" id="A0A6C0LLZ2"/>
<protein>
    <submittedName>
        <fullName evidence="2">Uncharacterized protein</fullName>
    </submittedName>
</protein>
<proteinExistence type="predicted"/>
<accession>A0A6C0LLZ2</accession>
<name>A0A6C0LLZ2_9ZZZZ</name>
<dbReference type="EMBL" id="MN740530">
    <property type="protein sequence ID" value="QHU31567.1"/>
    <property type="molecule type" value="Genomic_DNA"/>
</dbReference>
<organism evidence="2">
    <name type="scientific">viral metagenome</name>
    <dbReference type="NCBI Taxonomy" id="1070528"/>
    <lineage>
        <taxon>unclassified sequences</taxon>
        <taxon>metagenomes</taxon>
        <taxon>organismal metagenomes</taxon>
    </lineage>
</organism>
<evidence type="ECO:0000256" key="1">
    <source>
        <dbReference type="SAM" id="MobiDB-lite"/>
    </source>
</evidence>
<sequence length="296" mass="32887">MLTSVISSIPVCYETANHNVKFAISFGEGKDGEVYKIEKERKNFTKNYDVEVFESGEGDDYSKGYRVIANDNPLVIKIGDISIQNENKEEHSKYEYAIGFALDNAPPEYYRDYSTIPYNIERDGTMWNVPANDGSSFNFDQNPNAKYQWMTKKSLDEGYKPTEQELELGMEETSQSSGLIYLTFMVFRKLKPDYDMPTRGITRGITRGSGSGVGSGATRGSSGSSGSSGARFGYGNEASSASVKTTFDYADGTERFTLPIRLRIAEGSETSNINCSQHLKGASLNTLRRQTMTVPF</sequence>
<feature type="compositionally biased region" description="Low complexity" evidence="1">
    <location>
        <begin position="218"/>
        <end position="231"/>
    </location>
</feature>
<evidence type="ECO:0000313" key="2">
    <source>
        <dbReference type="EMBL" id="QHU31567.1"/>
    </source>
</evidence>
<reference evidence="2" key="1">
    <citation type="journal article" date="2020" name="Nature">
        <title>Giant virus diversity and host interactions through global metagenomics.</title>
        <authorList>
            <person name="Schulz F."/>
            <person name="Roux S."/>
            <person name="Paez-Espino D."/>
            <person name="Jungbluth S."/>
            <person name="Walsh D.A."/>
            <person name="Denef V.J."/>
            <person name="McMahon K.D."/>
            <person name="Konstantinidis K.T."/>
            <person name="Eloe-Fadrosh E.A."/>
            <person name="Kyrpides N.C."/>
            <person name="Woyke T."/>
        </authorList>
    </citation>
    <scope>NUCLEOTIDE SEQUENCE</scope>
    <source>
        <strain evidence="2">GVMAG-M-3300027963-21</strain>
    </source>
</reference>